<keyword evidence="1" id="KW-0175">Coiled coil</keyword>
<evidence type="ECO:0000256" key="1">
    <source>
        <dbReference type="SAM" id="Coils"/>
    </source>
</evidence>
<feature type="coiled-coil region" evidence="1">
    <location>
        <begin position="27"/>
        <end position="61"/>
    </location>
</feature>
<name>E6U174_EVAC2</name>
<dbReference type="PANTHER" id="PTHR40070">
    <property type="entry name" value="UPF0478 PROTEIN YTXG"/>
    <property type="match status" value="1"/>
</dbReference>
<reference evidence="3" key="1">
    <citation type="submission" date="2010-12" db="EMBL/GenBank/DDBJ databases">
        <title>Complete sequence of Bacillus cellulosilyticus DSM 2522.</title>
        <authorList>
            <consortium name="US DOE Joint Genome Institute"/>
            <person name="Lucas S."/>
            <person name="Copeland A."/>
            <person name="Lapidus A."/>
            <person name="Cheng J.-F."/>
            <person name="Bruce D."/>
            <person name="Goodwin L."/>
            <person name="Pitluck S."/>
            <person name="Chertkov O."/>
            <person name="Detter J.C."/>
            <person name="Han C."/>
            <person name="Tapia R."/>
            <person name="Land M."/>
            <person name="Hauser L."/>
            <person name="Jeffries C."/>
            <person name="Kyrpides N."/>
            <person name="Ivanova N."/>
            <person name="Mikhailova N."/>
            <person name="Brumm P."/>
            <person name="Mead D."/>
            <person name="Woyke T."/>
        </authorList>
    </citation>
    <scope>NUCLEOTIDE SEQUENCE [LARGE SCALE GENOMIC DNA]</scope>
    <source>
        <strain evidence="3">DSM 2522</strain>
    </source>
</reference>
<dbReference type="InterPro" id="IPR009293">
    <property type="entry name" value="UPF0478"/>
</dbReference>
<organism evidence="3 4">
    <name type="scientific">Evansella cellulosilytica (strain ATCC 21833 / DSM 2522 / FERM P-1141 / JCM 9156 / N-4)</name>
    <name type="common">Bacillus cellulosilyticus</name>
    <dbReference type="NCBI Taxonomy" id="649639"/>
    <lineage>
        <taxon>Bacteria</taxon>
        <taxon>Bacillati</taxon>
        <taxon>Bacillota</taxon>
        <taxon>Bacilli</taxon>
        <taxon>Bacillales</taxon>
        <taxon>Bacillaceae</taxon>
        <taxon>Evansella</taxon>
    </lineage>
</organism>
<dbReference type="EMBL" id="CP002394">
    <property type="protein sequence ID" value="ADU31520.1"/>
    <property type="molecule type" value="Genomic_DNA"/>
</dbReference>
<dbReference type="PANTHER" id="PTHR40070:SF1">
    <property type="entry name" value="UPF0478 PROTEIN YTXG"/>
    <property type="match status" value="1"/>
</dbReference>
<dbReference type="KEGG" id="bco:Bcell_3278"/>
<proteinExistence type="predicted"/>
<protein>
    <recommendedName>
        <fullName evidence="5">DUF948 domain-containing protein</fullName>
    </recommendedName>
</protein>
<keyword evidence="2" id="KW-0812">Transmembrane</keyword>
<evidence type="ECO:0000256" key="2">
    <source>
        <dbReference type="SAM" id="Phobius"/>
    </source>
</evidence>
<dbReference type="Gene3D" id="1.10.287.950">
    <property type="entry name" value="Methyl-accepting chemotaxis protein"/>
    <property type="match status" value="1"/>
</dbReference>
<evidence type="ECO:0000313" key="3">
    <source>
        <dbReference type="EMBL" id="ADU31520.1"/>
    </source>
</evidence>
<dbReference type="STRING" id="649639.Bcell_3278"/>
<keyword evidence="4" id="KW-1185">Reference proteome</keyword>
<dbReference type="eggNOG" id="COG4768">
    <property type="taxonomic scope" value="Bacteria"/>
</dbReference>
<dbReference type="AlphaFoldDB" id="E6U174"/>
<keyword evidence="2" id="KW-0472">Membrane</keyword>
<feature type="transmembrane region" description="Helical" evidence="2">
    <location>
        <begin position="6"/>
        <end position="24"/>
    </location>
</feature>
<gene>
    <name evidence="3" type="ordered locus">Bcell_3278</name>
</gene>
<evidence type="ECO:0000313" key="4">
    <source>
        <dbReference type="Proteomes" id="UP000001401"/>
    </source>
</evidence>
<dbReference type="Proteomes" id="UP000001401">
    <property type="component" value="Chromosome"/>
</dbReference>
<accession>E6U174</accession>
<dbReference type="Pfam" id="PF06103">
    <property type="entry name" value="DUF948"/>
    <property type="match status" value="1"/>
</dbReference>
<dbReference type="RefSeq" id="WP_013489851.1">
    <property type="nucleotide sequence ID" value="NC_014829.1"/>
</dbReference>
<dbReference type="HOGENOM" id="CLU_115870_0_2_9"/>
<dbReference type="OrthoDB" id="2366030at2"/>
<keyword evidence="2" id="KW-1133">Transmembrane helix</keyword>
<sequence length="147" mass="16844">MEWIIYVSVAIIAVSFAFLVYYLIRTLVAMKATMISLSNTVESLEKQVDSVTKESKELIHKTNILADDMQRKSDALNSVFHAAKDLGDSFQRINLSVKKVSESVSRRADEQSDQIAQAVKWGNVALQFWEKWRAKKSQMDNEKQEEK</sequence>
<evidence type="ECO:0008006" key="5">
    <source>
        <dbReference type="Google" id="ProtNLM"/>
    </source>
</evidence>